<feature type="transmembrane region" description="Helical" evidence="1">
    <location>
        <begin position="31"/>
        <end position="48"/>
    </location>
</feature>
<protein>
    <submittedName>
        <fullName evidence="2">Uncharacterized protein</fullName>
    </submittedName>
</protein>
<dbReference type="Proteomes" id="UP000094385">
    <property type="component" value="Unassembled WGS sequence"/>
</dbReference>
<keyword evidence="1" id="KW-1133">Transmembrane helix</keyword>
<reference evidence="2 3" key="1">
    <citation type="journal article" date="2016" name="Proc. Natl. Acad. Sci. U.S.A.">
        <title>Comparative genomics of biotechnologically important yeasts.</title>
        <authorList>
            <person name="Riley R."/>
            <person name="Haridas S."/>
            <person name="Wolfe K.H."/>
            <person name="Lopes M.R."/>
            <person name="Hittinger C.T."/>
            <person name="Goeker M."/>
            <person name="Salamov A.A."/>
            <person name="Wisecaver J.H."/>
            <person name="Long T.M."/>
            <person name="Calvey C.H."/>
            <person name="Aerts A.L."/>
            <person name="Barry K.W."/>
            <person name="Choi C."/>
            <person name="Clum A."/>
            <person name="Coughlan A.Y."/>
            <person name="Deshpande S."/>
            <person name="Douglass A.P."/>
            <person name="Hanson S.J."/>
            <person name="Klenk H.-P."/>
            <person name="LaButti K.M."/>
            <person name="Lapidus A."/>
            <person name="Lindquist E.A."/>
            <person name="Lipzen A.M."/>
            <person name="Meier-Kolthoff J.P."/>
            <person name="Ohm R.A."/>
            <person name="Otillar R.P."/>
            <person name="Pangilinan J.L."/>
            <person name="Peng Y."/>
            <person name="Rokas A."/>
            <person name="Rosa C.A."/>
            <person name="Scheuner C."/>
            <person name="Sibirny A.A."/>
            <person name="Slot J.C."/>
            <person name="Stielow J.B."/>
            <person name="Sun H."/>
            <person name="Kurtzman C.P."/>
            <person name="Blackwell M."/>
            <person name="Grigoriev I.V."/>
            <person name="Jeffries T.W."/>
        </authorList>
    </citation>
    <scope>NUCLEOTIDE SEQUENCE [LARGE SCALE GENOMIC DNA]</scope>
    <source>
        <strain evidence="2 3">NRRL Y-11557</strain>
    </source>
</reference>
<keyword evidence="1" id="KW-0812">Transmembrane</keyword>
<proteinExistence type="predicted"/>
<keyword evidence="3" id="KW-1185">Reference proteome</keyword>
<keyword evidence="1" id="KW-0472">Membrane</keyword>
<sequence>MAAYHSNQNHFITPHTAVCRVRTSYSLHLEAMPICLIFYGSFLCHFVVSRPWIKYDGLTYNIVVASQVTDHSVARVLM</sequence>
<evidence type="ECO:0000313" key="2">
    <source>
        <dbReference type="EMBL" id="ODQ69116.1"/>
    </source>
</evidence>
<feature type="non-terminal residue" evidence="2">
    <location>
        <position position="78"/>
    </location>
</feature>
<accession>A0A1E3PUL5</accession>
<gene>
    <name evidence="2" type="ORF">LIPSTDRAFT_76340</name>
</gene>
<name>A0A1E3PUL5_LIPST</name>
<dbReference type="EMBL" id="KV454305">
    <property type="protein sequence ID" value="ODQ69116.1"/>
    <property type="molecule type" value="Genomic_DNA"/>
</dbReference>
<organism evidence="2 3">
    <name type="scientific">Lipomyces starkeyi NRRL Y-11557</name>
    <dbReference type="NCBI Taxonomy" id="675824"/>
    <lineage>
        <taxon>Eukaryota</taxon>
        <taxon>Fungi</taxon>
        <taxon>Dikarya</taxon>
        <taxon>Ascomycota</taxon>
        <taxon>Saccharomycotina</taxon>
        <taxon>Lipomycetes</taxon>
        <taxon>Lipomycetales</taxon>
        <taxon>Lipomycetaceae</taxon>
        <taxon>Lipomyces</taxon>
    </lineage>
</organism>
<evidence type="ECO:0000313" key="3">
    <source>
        <dbReference type="Proteomes" id="UP000094385"/>
    </source>
</evidence>
<dbReference type="AlphaFoldDB" id="A0A1E3PUL5"/>
<evidence type="ECO:0000256" key="1">
    <source>
        <dbReference type="SAM" id="Phobius"/>
    </source>
</evidence>